<evidence type="ECO:0000313" key="2">
    <source>
        <dbReference type="Proteomes" id="UP001337305"/>
    </source>
</evidence>
<accession>A0ABU7XSF0</accession>
<evidence type="ECO:0000313" key="1">
    <source>
        <dbReference type="EMBL" id="MEF3833629.1"/>
    </source>
</evidence>
<dbReference type="RefSeq" id="WP_303305970.1">
    <property type="nucleotide sequence ID" value="NZ_JAODOP010000004.1"/>
</dbReference>
<keyword evidence="2" id="KW-1185">Reference proteome</keyword>
<comment type="caution">
    <text evidence="1">The sequence shown here is derived from an EMBL/GenBank/DDBJ whole genome shotgun (WGS) entry which is preliminary data.</text>
</comment>
<dbReference type="Proteomes" id="UP001337305">
    <property type="component" value="Unassembled WGS sequence"/>
</dbReference>
<sequence>MTAFHYKAIKIKEDKETVTYSLNADFFLDPNEFIEVILKKKDLTVMNYDEVINHPDFSFSKKPLYWLQAKSTDDKIHFKEKIKHLA</sequence>
<gene>
    <name evidence="1" type="ORF">N1F79_10850</name>
</gene>
<reference evidence="1 2" key="1">
    <citation type="submission" date="2022-09" db="EMBL/GenBank/DDBJ databases">
        <title>Genome sequencing of Flavivirga sp. MEBiC05379.</title>
        <authorList>
            <person name="Oh H.-M."/>
            <person name="Kwon K.K."/>
            <person name="Park M.J."/>
            <person name="Yang S.-H."/>
        </authorList>
    </citation>
    <scope>NUCLEOTIDE SEQUENCE [LARGE SCALE GENOMIC DNA]</scope>
    <source>
        <strain evidence="1 2">MEBiC05379</strain>
    </source>
</reference>
<name>A0ABU7XSF0_9FLAO</name>
<proteinExistence type="predicted"/>
<organism evidence="1 2">
    <name type="scientific">Flavivirga spongiicola</name>
    <dbReference type="NCBI Taxonomy" id="421621"/>
    <lineage>
        <taxon>Bacteria</taxon>
        <taxon>Pseudomonadati</taxon>
        <taxon>Bacteroidota</taxon>
        <taxon>Flavobacteriia</taxon>
        <taxon>Flavobacteriales</taxon>
        <taxon>Flavobacteriaceae</taxon>
        <taxon>Flavivirga</taxon>
    </lineage>
</organism>
<protein>
    <submittedName>
        <fullName evidence="1">Uncharacterized protein</fullName>
    </submittedName>
</protein>
<dbReference type="EMBL" id="JAODOP010000004">
    <property type="protein sequence ID" value="MEF3833629.1"/>
    <property type="molecule type" value="Genomic_DNA"/>
</dbReference>